<organism evidence="2 3">
    <name type="scientific">Cnephaeus nilssonii</name>
    <name type="common">Northern bat</name>
    <name type="synonym">Eptesicus nilssonii</name>
    <dbReference type="NCBI Taxonomy" id="3371016"/>
    <lineage>
        <taxon>Eukaryota</taxon>
        <taxon>Metazoa</taxon>
        <taxon>Chordata</taxon>
        <taxon>Craniata</taxon>
        <taxon>Vertebrata</taxon>
        <taxon>Euteleostomi</taxon>
        <taxon>Mammalia</taxon>
        <taxon>Eutheria</taxon>
        <taxon>Laurasiatheria</taxon>
        <taxon>Chiroptera</taxon>
        <taxon>Yangochiroptera</taxon>
        <taxon>Vespertilionidae</taxon>
        <taxon>Cnephaeus</taxon>
    </lineage>
</organism>
<dbReference type="Proteomes" id="UP001177744">
    <property type="component" value="Unassembled WGS sequence"/>
</dbReference>
<dbReference type="AlphaFoldDB" id="A0AA40LJ33"/>
<evidence type="ECO:0000256" key="1">
    <source>
        <dbReference type="SAM" id="MobiDB-lite"/>
    </source>
</evidence>
<feature type="region of interest" description="Disordered" evidence="1">
    <location>
        <begin position="1"/>
        <end position="23"/>
    </location>
</feature>
<feature type="non-terminal residue" evidence="2">
    <location>
        <position position="77"/>
    </location>
</feature>
<proteinExistence type="predicted"/>
<protein>
    <submittedName>
        <fullName evidence="2">Uncharacterized protein</fullName>
    </submittedName>
</protein>
<dbReference type="EMBL" id="JAULJE010000015">
    <property type="protein sequence ID" value="KAK1334127.1"/>
    <property type="molecule type" value="Genomic_DNA"/>
</dbReference>
<evidence type="ECO:0000313" key="2">
    <source>
        <dbReference type="EMBL" id="KAK1334127.1"/>
    </source>
</evidence>
<name>A0AA40LJ33_CNENI</name>
<keyword evidence="3" id="KW-1185">Reference proteome</keyword>
<comment type="caution">
    <text evidence="2">The sequence shown here is derived from an EMBL/GenBank/DDBJ whole genome shotgun (WGS) entry which is preliminary data.</text>
</comment>
<gene>
    <name evidence="2" type="ORF">QTO34_005127</name>
</gene>
<accession>A0AA40LJ33</accession>
<evidence type="ECO:0000313" key="3">
    <source>
        <dbReference type="Proteomes" id="UP001177744"/>
    </source>
</evidence>
<reference evidence="2" key="1">
    <citation type="submission" date="2023-06" db="EMBL/GenBank/DDBJ databases">
        <title>Reference genome for the Northern bat (Eptesicus nilssonii), a most northern bat species.</title>
        <authorList>
            <person name="Laine V.N."/>
            <person name="Pulliainen A.T."/>
            <person name="Lilley T.M."/>
        </authorList>
    </citation>
    <scope>NUCLEOTIDE SEQUENCE</scope>
    <source>
        <strain evidence="2">BLF_Eptnil</strain>
        <tissue evidence="2">Kidney</tissue>
    </source>
</reference>
<sequence>MKEGLQPKYKSYNPPKDPHSGEAIDIAQPSLDIMAFTLERSPTNAMCSKAFNQSSCLSIREFYWCDTHQCSVWEGLQ</sequence>